<dbReference type="PROSITE" id="PS51318">
    <property type="entry name" value="TAT"/>
    <property type="match status" value="1"/>
</dbReference>
<dbReference type="Proteomes" id="UP000564836">
    <property type="component" value="Chromosome"/>
</dbReference>
<evidence type="ECO:0000313" key="2">
    <source>
        <dbReference type="EMBL" id="NYY89988.1"/>
    </source>
</evidence>
<reference evidence="3 4" key="3">
    <citation type="journal article" date="2022" name="Int. J. Syst. Evol. Microbiol.">
        <title>Strains of Bradyrhizobium barranii sp. nov. associated with legumes native to Canada are symbionts of soybeans and belong to different subspecies (subsp. barranii subsp. nov. and subsp. apii subsp. nov.) and symbiovars (sv. glycinearum and sv. septentrionale).</title>
        <authorList>
            <person name="Bromfield E.S.P."/>
            <person name="Cloutier S."/>
            <person name="Wasai-Hara S."/>
            <person name="Minamisawa K."/>
        </authorList>
    </citation>
    <scope>NUCLEOTIDE SEQUENCE [LARGE SCALE GENOMIC DNA]</scope>
    <source>
        <strain evidence="3 4">323S2</strain>
    </source>
</reference>
<protein>
    <submittedName>
        <fullName evidence="2">Uncharacterized protein</fullName>
    </submittedName>
</protein>
<dbReference type="AlphaFoldDB" id="A0A7Z0TL91"/>
<reference evidence="3 4" key="1">
    <citation type="journal article" date="2017" name="Syst. Appl. Microbiol.">
        <title>Soybeans inoculated with root zone soils of Canadian native legumes harbour diverse and novel Bradyrhizobium spp. that possess agricultural potential.</title>
        <authorList>
            <person name="Bromfield E.S.P."/>
            <person name="Cloutier S."/>
            <person name="Tambong J.T."/>
            <person name="Tran Thi T.V."/>
        </authorList>
    </citation>
    <scope>NUCLEOTIDE SEQUENCE [LARGE SCALE GENOMIC DNA]</scope>
    <source>
        <strain evidence="3 4">323S2</strain>
    </source>
</reference>
<dbReference type="EMBL" id="CP088280">
    <property type="protein sequence ID" value="UGX93956.1"/>
    <property type="molecule type" value="Genomic_DNA"/>
</dbReference>
<gene>
    <name evidence="3" type="ORF">G6321_00051795</name>
    <name evidence="2" type="ORF">G6321_16625</name>
</gene>
<proteinExistence type="predicted"/>
<accession>A0A7Z0TL91</accession>
<reference evidence="2" key="2">
    <citation type="submission" date="2020-06" db="EMBL/GenBank/DDBJ databases">
        <title>Whole Genome Sequence of Bradyrhizobium sp. Strain 323S2.</title>
        <authorList>
            <person name="Bromfield E.S.P."/>
        </authorList>
    </citation>
    <scope>NUCLEOTIDE SEQUENCE [LARGE SCALE GENOMIC DNA]</scope>
    <source>
        <strain evidence="2">323S2</strain>
    </source>
</reference>
<dbReference type="EMBL" id="JACBFH010000001">
    <property type="protein sequence ID" value="NYY89988.1"/>
    <property type="molecule type" value="Genomic_DNA"/>
</dbReference>
<organism evidence="2">
    <name type="scientific">Bradyrhizobium barranii subsp. barranii</name>
    <dbReference type="NCBI Taxonomy" id="2823807"/>
    <lineage>
        <taxon>Bacteria</taxon>
        <taxon>Pseudomonadati</taxon>
        <taxon>Pseudomonadota</taxon>
        <taxon>Alphaproteobacteria</taxon>
        <taxon>Hyphomicrobiales</taxon>
        <taxon>Nitrobacteraceae</taxon>
        <taxon>Bradyrhizobium</taxon>
        <taxon>Bradyrhizobium barranii</taxon>
    </lineage>
</organism>
<feature type="region of interest" description="Disordered" evidence="1">
    <location>
        <begin position="34"/>
        <end position="143"/>
    </location>
</feature>
<dbReference type="RefSeq" id="WP_166346629.1">
    <property type="nucleotide sequence ID" value="NZ_CP088280.1"/>
</dbReference>
<evidence type="ECO:0000256" key="1">
    <source>
        <dbReference type="SAM" id="MobiDB-lite"/>
    </source>
</evidence>
<feature type="compositionally biased region" description="Basic and acidic residues" evidence="1">
    <location>
        <begin position="94"/>
        <end position="121"/>
    </location>
</feature>
<dbReference type="InterPro" id="IPR006311">
    <property type="entry name" value="TAT_signal"/>
</dbReference>
<sequence>MSAKRRFFLAGAATAIAIIAVGFGGGALFASSASKQVRPARIEHQATAPTPAVRVALPATSEPVAPTPVLAVDLSQEKAQQTQLAPQAQSEAQTEERPKTRRELREERRKLRVERRAEGRERRHHRKASQQQEASRNGEIPPQ</sequence>
<evidence type="ECO:0000313" key="3">
    <source>
        <dbReference type="EMBL" id="UGX93956.1"/>
    </source>
</evidence>
<feature type="compositionally biased region" description="Polar residues" evidence="1">
    <location>
        <begin position="77"/>
        <end position="92"/>
    </location>
</feature>
<name>A0A7Z0TL91_9BRAD</name>
<evidence type="ECO:0000313" key="4">
    <source>
        <dbReference type="Proteomes" id="UP000564836"/>
    </source>
</evidence>